<dbReference type="Pfam" id="PF01368">
    <property type="entry name" value="DHH"/>
    <property type="match status" value="1"/>
</dbReference>
<dbReference type="AlphaFoldDB" id="A0A1H0SJB4"/>
<dbReference type="InterPro" id="IPR001667">
    <property type="entry name" value="DDH_dom"/>
</dbReference>
<sequence length="329" mass="33799">MSSALEVSTDLVRSCALIDAAQSLVLLAHVGPDADALGSALALGLALEAAGRDVCVAFAEPARVPESLRGLPGQHLVTPVERVPVHPDLVVTLDVNSRERLGVLESLLDTASSSLVIDHHASNTRFGHHHLVETAAESTTVLVAAVLDRLGLCIDREIAANIYAGLATDTVGFRFASAAAHRLAARLLDAGVDPDTLMRPITDLHPFAWLGMLAKVLGAAVLDPAAARGRGLVTAVISAEQAVGLRQEELDSVIDILRTAHQADVAAVLKQTGPTQWQVSLRSRAGVDVAHAAGQLGGGGHVRAAGFGFAGTAAAAIAALTMVLATGSS</sequence>
<organism evidence="3 4">
    <name type="scientific">Nakamurella panacisegetis</name>
    <dbReference type="NCBI Taxonomy" id="1090615"/>
    <lineage>
        <taxon>Bacteria</taxon>
        <taxon>Bacillati</taxon>
        <taxon>Actinomycetota</taxon>
        <taxon>Actinomycetes</taxon>
        <taxon>Nakamurellales</taxon>
        <taxon>Nakamurellaceae</taxon>
        <taxon>Nakamurella</taxon>
    </lineage>
</organism>
<dbReference type="GO" id="GO:0003676">
    <property type="term" value="F:nucleic acid binding"/>
    <property type="evidence" value="ECO:0007669"/>
    <property type="project" value="InterPro"/>
</dbReference>
<dbReference type="Gene3D" id="3.10.310.30">
    <property type="match status" value="1"/>
</dbReference>
<evidence type="ECO:0000259" key="1">
    <source>
        <dbReference type="Pfam" id="PF01368"/>
    </source>
</evidence>
<dbReference type="Proteomes" id="UP000198741">
    <property type="component" value="Chromosome I"/>
</dbReference>
<proteinExistence type="predicted"/>
<dbReference type="InterPro" id="IPR003156">
    <property type="entry name" value="DHHA1_dom"/>
</dbReference>
<dbReference type="EMBL" id="LT629710">
    <property type="protein sequence ID" value="SDP41871.1"/>
    <property type="molecule type" value="Genomic_DNA"/>
</dbReference>
<dbReference type="STRING" id="1090615.SAMN04515671_4139"/>
<name>A0A1H0SJB4_9ACTN</name>
<dbReference type="PANTHER" id="PTHR47618">
    <property type="entry name" value="BIFUNCTIONAL OLIGORIBONUCLEASE AND PAP PHOSPHATASE NRNA"/>
    <property type="match status" value="1"/>
</dbReference>
<dbReference type="Pfam" id="PF02272">
    <property type="entry name" value="DHHA1"/>
    <property type="match status" value="1"/>
</dbReference>
<reference evidence="3 4" key="1">
    <citation type="submission" date="2016-10" db="EMBL/GenBank/DDBJ databases">
        <authorList>
            <person name="de Groot N.N."/>
        </authorList>
    </citation>
    <scope>NUCLEOTIDE SEQUENCE [LARGE SCALE GENOMIC DNA]</scope>
    <source>
        <strain evidence="4">P4-7,KCTC 19426,CECT 7604</strain>
    </source>
</reference>
<evidence type="ECO:0000313" key="3">
    <source>
        <dbReference type="EMBL" id="SDP41871.1"/>
    </source>
</evidence>
<dbReference type="Gene3D" id="3.90.1640.10">
    <property type="entry name" value="inorganic pyrophosphatase (n-terminal core)"/>
    <property type="match status" value="1"/>
</dbReference>
<evidence type="ECO:0000259" key="2">
    <source>
        <dbReference type="Pfam" id="PF02272"/>
    </source>
</evidence>
<evidence type="ECO:0000313" key="4">
    <source>
        <dbReference type="Proteomes" id="UP000198741"/>
    </source>
</evidence>
<dbReference type="SUPFAM" id="SSF64182">
    <property type="entry name" value="DHH phosphoesterases"/>
    <property type="match status" value="1"/>
</dbReference>
<accession>A0A1H0SJB4</accession>
<dbReference type="RefSeq" id="WP_231988224.1">
    <property type="nucleotide sequence ID" value="NZ_LT629710.1"/>
</dbReference>
<keyword evidence="4" id="KW-1185">Reference proteome</keyword>
<feature type="domain" description="DDH" evidence="1">
    <location>
        <begin position="25"/>
        <end position="165"/>
    </location>
</feature>
<dbReference type="InterPro" id="IPR038763">
    <property type="entry name" value="DHH_sf"/>
</dbReference>
<dbReference type="InterPro" id="IPR051319">
    <property type="entry name" value="Oligoribo/pAp-PDE_c-di-AMP_PDE"/>
</dbReference>
<gene>
    <name evidence="3" type="ORF">SAMN04515671_4139</name>
</gene>
<dbReference type="PANTHER" id="PTHR47618:SF1">
    <property type="entry name" value="BIFUNCTIONAL OLIGORIBONUCLEASE AND PAP PHOSPHATASE NRNA"/>
    <property type="match status" value="1"/>
</dbReference>
<protein>
    <submittedName>
        <fullName evidence="3">Phosphoesterase RecJ domain-containing protein</fullName>
    </submittedName>
</protein>
<feature type="domain" description="DHHA1" evidence="2">
    <location>
        <begin position="243"/>
        <end position="311"/>
    </location>
</feature>